<dbReference type="RefSeq" id="WP_143037816.1">
    <property type="nucleotide sequence ID" value="NZ_FNXE01000060.1"/>
</dbReference>
<proteinExistence type="predicted"/>
<accession>A0A1H6MV84</accession>
<dbReference type="Proteomes" id="UP000199634">
    <property type="component" value="Unassembled WGS sequence"/>
</dbReference>
<dbReference type="AlphaFoldDB" id="A0A1H6MV84"/>
<organism evidence="1 2">
    <name type="scientific">Paenimyroides marinum</name>
    <dbReference type="NCBI Taxonomy" id="1159016"/>
    <lineage>
        <taxon>Bacteria</taxon>
        <taxon>Pseudomonadati</taxon>
        <taxon>Bacteroidota</taxon>
        <taxon>Flavobacteriia</taxon>
        <taxon>Flavobacteriales</taxon>
        <taxon>Flavobacteriaceae</taxon>
        <taxon>Paenimyroides</taxon>
    </lineage>
</organism>
<keyword evidence="2" id="KW-1185">Reference proteome</keyword>
<dbReference type="STRING" id="1159016.SAMN02927937_02755"/>
<dbReference type="EMBL" id="FNXE01000060">
    <property type="protein sequence ID" value="SEI01668.1"/>
    <property type="molecule type" value="Genomic_DNA"/>
</dbReference>
<evidence type="ECO:0000313" key="2">
    <source>
        <dbReference type="Proteomes" id="UP000199634"/>
    </source>
</evidence>
<gene>
    <name evidence="1" type="ORF">SAMN02927937_02755</name>
</gene>
<dbReference type="OrthoDB" id="1422036at2"/>
<protein>
    <submittedName>
        <fullName evidence="1">Uncharacterized protein</fullName>
    </submittedName>
</protein>
<sequence length="303" mass="35898">MRKYFFIIMALCFCFNSYAHKDKQRLETHGNIKTACKATFHYSVFEKVIAIGILSEKLAKELNFKDTLLIEVRKPHSENFENDSYQFDVNNSAYQFIFESYYESLYKADGMAIRIQAKDINITDVLKLVEYAILNKKKLDKMQLTEKIYDYFDNTFLGKYKYIPKEELAKIWNNQSDLITKIINEKIPLSVEDESGLGIYWQNNNFIFGRNYRKGEIDNKTLLIPNYYYFTSKGSSGLIFLNNTQFYHMGYYQNLFIENAEPINLPVFIDSELFNKLIFYNSRQLFLLLIDKKKVISDFENCQ</sequence>
<name>A0A1H6MV84_9FLAO</name>
<reference evidence="2" key="1">
    <citation type="submission" date="2016-10" db="EMBL/GenBank/DDBJ databases">
        <authorList>
            <person name="Varghese N."/>
            <person name="Submissions S."/>
        </authorList>
    </citation>
    <scope>NUCLEOTIDE SEQUENCE [LARGE SCALE GENOMIC DNA]</scope>
    <source>
        <strain evidence="2">CGMCC 1.10825</strain>
    </source>
</reference>
<evidence type="ECO:0000313" key="1">
    <source>
        <dbReference type="EMBL" id="SEI01668.1"/>
    </source>
</evidence>